<evidence type="ECO:0000256" key="1">
    <source>
        <dbReference type="ARBA" id="ARBA00022679"/>
    </source>
</evidence>
<dbReference type="InterPro" id="IPR001296">
    <property type="entry name" value="Glyco_trans_1"/>
</dbReference>
<dbReference type="GO" id="GO:0016757">
    <property type="term" value="F:glycosyltransferase activity"/>
    <property type="evidence" value="ECO:0007669"/>
    <property type="project" value="InterPro"/>
</dbReference>
<name>A0A6J6DCM3_9ZZZZ</name>
<evidence type="ECO:0000313" key="3">
    <source>
        <dbReference type="EMBL" id="CAB4561662.1"/>
    </source>
</evidence>
<dbReference type="CDD" id="cd03801">
    <property type="entry name" value="GT4_PimA-like"/>
    <property type="match status" value="1"/>
</dbReference>
<dbReference type="PANTHER" id="PTHR46401:SF2">
    <property type="entry name" value="GLYCOSYLTRANSFERASE WBBK-RELATED"/>
    <property type="match status" value="1"/>
</dbReference>
<gene>
    <name evidence="3" type="ORF">UFOPK1493_01829</name>
</gene>
<dbReference type="SUPFAM" id="SSF53756">
    <property type="entry name" value="UDP-Glycosyltransferase/glycogen phosphorylase"/>
    <property type="match status" value="3"/>
</dbReference>
<evidence type="ECO:0000259" key="2">
    <source>
        <dbReference type="Pfam" id="PF00534"/>
    </source>
</evidence>
<dbReference type="CDD" id="cd03809">
    <property type="entry name" value="GT4_MtfB-like"/>
    <property type="match status" value="2"/>
</dbReference>
<dbReference type="PANTHER" id="PTHR46401">
    <property type="entry name" value="GLYCOSYLTRANSFERASE WBBK-RELATED"/>
    <property type="match status" value="1"/>
</dbReference>
<feature type="domain" description="Glycosyl transferase family 1" evidence="2">
    <location>
        <begin position="222"/>
        <end position="378"/>
    </location>
</feature>
<feature type="domain" description="Glycosyl transferase family 1" evidence="2">
    <location>
        <begin position="1045"/>
        <end position="1191"/>
    </location>
</feature>
<sequence length="1226" mass="134717">MRVAVDLQGAQAANGRRGIGAYARAIVQHLVALAPEHEWALVVNGAFPESVDEFIALVGDRPGVTVHLFQPPDLLRGSLIGDAWLRHATEVVYEQFVADLRPDVVLITSLFEGLADPAVVSIRALEGIPTAVILYDLIPLVRPESYLADHRVRAWYHERIGQLRRADHLLAISEASRVEAIERLDLHPGRATNVSAAVDAVFRPGDVDDVTSRALRSRLGIDRPFVLYNGGIDARKNIDRLIDAFAALPPAVRDEHQLVIVCAVEPDARRSLEARASDAGLSARDLVLTGYVTTSELVDLCRLATASVFPSLHEGFGLPALEAMACGRAVIASDCSSLPEVIGRDDALFDPTSVESISAAIERVLVDHEFRRDLEEHALARSARFSWGRTAAAVLEQLSALAGARDVGDPRVASPRPALAVVSPLPPEASGISDYTAMLLPHLATWYEIDVVTDLPEIADPWIAANCRRRTTAWFRSNGHRYDRVLYQIGNSAFHTEMFDLIADVPGVVTLHDFAVSGIMSYRDGIGRASRPWEAEVYHSHGYGALIADRDATDRSDTVWTYPVNLSLLQSATGVIVHSRAARHLAASWYGAADGDDWHLAPMPRDTAGLPDRSEARQTLGIAHDELLVCAFGIIGPTKLNDRLVDAWAASECHRSQRSRLVFVGEAHDEGFETRLRDRIRYHELGDVTLTGRAAAEVYALHLAAADIAVQLRARSRGETSASAFDCLGAGVATIVNESEAFSELPDGALLVLDAEVAVEALTDAINSLATDGERRALMGAAGRRYVRLHHRPSVSAAAIHAAIEASWSAPSHRRPTIGARIVERAGRPQRSDMVRSAASSAMHNLRVRPRQPHLYVDVSELARHDAGTGIQRVTRNLLRWLVTAPPAGYRVEPVAATETTGYAAARSFTASLLDLRLPLADEDIDPAPGDIFLGLDLQPTVVRAQRDRLRQLRRHGVQTAFVVYDLLPILAPEHFYPGAKSLHTEWMQTVREADGLIAISQSVRDEVQGWLDANPSNERPPLLGWFHLGADLDGIETHHDPVDDDHPARMLMVGTIEPRKRHAQVLDAMERLWVAGIDAELVIAGRHGWMMEEFIQRMQRHPEHGRRLHWLPELSDDELAHWYRSSSALIAASTGEGFGLPIIEAAHFGLPIIARDLPVFREVAGDHATYFEGDSPEALSGCIIDWLELRRIGSAPTPAGLSWNTWRESAEQLRDELWRLLRPRQ</sequence>
<dbReference type="Pfam" id="PF00534">
    <property type="entry name" value="Glycos_transf_1"/>
    <property type="match status" value="3"/>
</dbReference>
<organism evidence="3">
    <name type="scientific">freshwater metagenome</name>
    <dbReference type="NCBI Taxonomy" id="449393"/>
    <lineage>
        <taxon>unclassified sequences</taxon>
        <taxon>metagenomes</taxon>
        <taxon>ecological metagenomes</taxon>
    </lineage>
</organism>
<dbReference type="AlphaFoldDB" id="A0A6J6DCM3"/>
<feature type="domain" description="Glycosyl transferase family 1" evidence="2">
    <location>
        <begin position="612"/>
        <end position="785"/>
    </location>
</feature>
<dbReference type="EMBL" id="CAEZSR010000062">
    <property type="protein sequence ID" value="CAB4561662.1"/>
    <property type="molecule type" value="Genomic_DNA"/>
</dbReference>
<keyword evidence="1" id="KW-0808">Transferase</keyword>
<dbReference type="Gene3D" id="3.40.50.2000">
    <property type="entry name" value="Glycogen Phosphorylase B"/>
    <property type="match status" value="3"/>
</dbReference>
<proteinExistence type="predicted"/>
<dbReference type="GO" id="GO:0009103">
    <property type="term" value="P:lipopolysaccharide biosynthetic process"/>
    <property type="evidence" value="ECO:0007669"/>
    <property type="project" value="TreeGrafter"/>
</dbReference>
<accession>A0A6J6DCM3</accession>
<reference evidence="3" key="1">
    <citation type="submission" date="2020-05" db="EMBL/GenBank/DDBJ databases">
        <authorList>
            <person name="Chiriac C."/>
            <person name="Salcher M."/>
            <person name="Ghai R."/>
            <person name="Kavagutti S V."/>
        </authorList>
    </citation>
    <scope>NUCLEOTIDE SEQUENCE</scope>
</reference>
<protein>
    <submittedName>
        <fullName evidence="3">Unannotated protein</fullName>
    </submittedName>
</protein>